<dbReference type="Proteomes" id="UP000569005">
    <property type="component" value="Unassembled WGS sequence"/>
</dbReference>
<dbReference type="EMBL" id="JACHEA010000001">
    <property type="protein sequence ID" value="MBB5337842.1"/>
    <property type="molecule type" value="Genomic_DNA"/>
</dbReference>
<evidence type="ECO:0000313" key="2">
    <source>
        <dbReference type="Proteomes" id="UP000569005"/>
    </source>
</evidence>
<name>A0ACC5NTH9_9BACT</name>
<comment type="caution">
    <text evidence="1">The sequence shown here is derived from an EMBL/GenBank/DDBJ whole genome shotgun (WGS) entry which is preliminary data.</text>
</comment>
<organism evidence="1 2">
    <name type="scientific">Tunturiibacter gelidiferens</name>
    <dbReference type="NCBI Taxonomy" id="3069689"/>
    <lineage>
        <taxon>Bacteria</taxon>
        <taxon>Pseudomonadati</taxon>
        <taxon>Acidobacteriota</taxon>
        <taxon>Terriglobia</taxon>
        <taxon>Terriglobales</taxon>
        <taxon>Acidobacteriaceae</taxon>
        <taxon>Tunturiibacter</taxon>
    </lineage>
</organism>
<evidence type="ECO:0000313" key="1">
    <source>
        <dbReference type="EMBL" id="MBB5337842.1"/>
    </source>
</evidence>
<gene>
    <name evidence="1" type="ORF">HDF13_000175</name>
</gene>
<proteinExistence type="predicted"/>
<protein>
    <submittedName>
        <fullName evidence="1">Uncharacterized protein</fullName>
    </submittedName>
</protein>
<reference evidence="1" key="1">
    <citation type="submission" date="2020-08" db="EMBL/GenBank/DDBJ databases">
        <title>Genomic Encyclopedia of Type Strains, Phase IV (KMG-V): Genome sequencing to study the core and pangenomes of soil and plant-associated prokaryotes.</title>
        <authorList>
            <person name="Whitman W."/>
        </authorList>
    </citation>
    <scope>NUCLEOTIDE SEQUENCE</scope>
    <source>
        <strain evidence="1">M8UP15</strain>
    </source>
</reference>
<sequence length="170" mass="17972">MPPGPTIRTLTLCAAFLLLSVSALTAQVADLPIKPGLWNTQVVLKMGADDKDMRPLSQQACFTAGSTISGYLTALTKSLPDIKCTVANKVQTGHHLVFDTICTGPTISSKAHHDFNLADPDHFSGSSHTAMTGSMQGHPVNMEMSKTFTGSFVSTDCGTVKPLDLTPAKP</sequence>
<keyword evidence="2" id="KW-1185">Reference proteome</keyword>
<accession>A0ACC5NTH9</accession>